<organism evidence="3 4">
    <name type="scientific">Hucho hucho</name>
    <name type="common">huchen</name>
    <dbReference type="NCBI Taxonomy" id="62062"/>
    <lineage>
        <taxon>Eukaryota</taxon>
        <taxon>Metazoa</taxon>
        <taxon>Chordata</taxon>
        <taxon>Craniata</taxon>
        <taxon>Vertebrata</taxon>
        <taxon>Euteleostomi</taxon>
        <taxon>Actinopterygii</taxon>
        <taxon>Neopterygii</taxon>
        <taxon>Teleostei</taxon>
        <taxon>Protacanthopterygii</taxon>
        <taxon>Salmoniformes</taxon>
        <taxon>Salmonidae</taxon>
        <taxon>Salmoninae</taxon>
        <taxon>Hucho</taxon>
    </lineage>
</organism>
<reference evidence="3" key="3">
    <citation type="submission" date="2025-09" db="UniProtKB">
        <authorList>
            <consortium name="Ensembl"/>
        </authorList>
    </citation>
    <scope>IDENTIFICATION</scope>
</reference>
<feature type="chain" id="PRO_5021267276" evidence="2">
    <location>
        <begin position="24"/>
        <end position="151"/>
    </location>
</feature>
<dbReference type="Proteomes" id="UP000314982">
    <property type="component" value="Unassembled WGS sequence"/>
</dbReference>
<evidence type="ECO:0000313" key="3">
    <source>
        <dbReference type="Ensembl" id="ENSHHUP00000068396.1"/>
    </source>
</evidence>
<proteinExistence type="predicted"/>
<evidence type="ECO:0000313" key="4">
    <source>
        <dbReference type="Proteomes" id="UP000314982"/>
    </source>
</evidence>
<feature type="compositionally biased region" description="Low complexity" evidence="1">
    <location>
        <begin position="46"/>
        <end position="67"/>
    </location>
</feature>
<name>A0A4W5PU99_9TELE</name>
<accession>A0A4W5PU99</accession>
<protein>
    <submittedName>
        <fullName evidence="3">Uncharacterized protein</fullName>
    </submittedName>
</protein>
<dbReference type="STRING" id="62062.ENSHHUP00000068396"/>
<keyword evidence="4" id="KW-1185">Reference proteome</keyword>
<feature type="signal peptide" evidence="2">
    <location>
        <begin position="1"/>
        <end position="23"/>
    </location>
</feature>
<reference evidence="3" key="2">
    <citation type="submission" date="2025-08" db="UniProtKB">
        <authorList>
            <consortium name="Ensembl"/>
        </authorList>
    </citation>
    <scope>IDENTIFICATION</scope>
</reference>
<reference evidence="4" key="1">
    <citation type="submission" date="2018-06" db="EMBL/GenBank/DDBJ databases">
        <title>Genome assembly of Danube salmon.</title>
        <authorList>
            <person name="Macqueen D.J."/>
            <person name="Gundappa M.K."/>
        </authorList>
    </citation>
    <scope>NUCLEOTIDE SEQUENCE [LARGE SCALE GENOMIC DNA]</scope>
</reference>
<keyword evidence="2" id="KW-0732">Signal</keyword>
<dbReference type="AlphaFoldDB" id="A0A4W5PU99"/>
<feature type="region of interest" description="Disordered" evidence="1">
    <location>
        <begin position="46"/>
        <end position="75"/>
    </location>
</feature>
<evidence type="ECO:0000256" key="1">
    <source>
        <dbReference type="SAM" id="MobiDB-lite"/>
    </source>
</evidence>
<dbReference type="Ensembl" id="ENSHHUT00000070694.1">
    <property type="protein sequence ID" value="ENSHHUP00000068396.1"/>
    <property type="gene ID" value="ENSHHUG00000040323.1"/>
</dbReference>
<sequence length="151" mass="16362">MLGSRMFLMFFLFSSGSPHLCISEPMNGRLEQNFLFPGGNNSMSRSANMSSSSYSQVSPMSTLSSSHRGGGGGSMTMESTTTYLSGQGGNSLSRTQVIGGGSRTENVIMRKRSENRGYYEYDDNIRDSIVIGDLSSGLSGYTDGQSRFRLI</sequence>
<evidence type="ECO:0000256" key="2">
    <source>
        <dbReference type="SAM" id="SignalP"/>
    </source>
</evidence>